<organism evidence="4 5">
    <name type="scientific">Actinomadura adrarensis</name>
    <dbReference type="NCBI Taxonomy" id="1819600"/>
    <lineage>
        <taxon>Bacteria</taxon>
        <taxon>Bacillati</taxon>
        <taxon>Actinomycetota</taxon>
        <taxon>Actinomycetes</taxon>
        <taxon>Streptosporangiales</taxon>
        <taxon>Thermomonosporaceae</taxon>
        <taxon>Actinomadura</taxon>
    </lineage>
</organism>
<dbReference type="Proteomes" id="UP001597083">
    <property type="component" value="Unassembled WGS sequence"/>
</dbReference>
<dbReference type="EMBL" id="JBHTIR010001951">
    <property type="protein sequence ID" value="MFD0853181.1"/>
    <property type="molecule type" value="Genomic_DNA"/>
</dbReference>
<evidence type="ECO:0000313" key="5">
    <source>
        <dbReference type="Proteomes" id="UP001597083"/>
    </source>
</evidence>
<dbReference type="InterPro" id="IPR018485">
    <property type="entry name" value="FGGY_C"/>
</dbReference>
<dbReference type="PANTHER" id="PTHR43435">
    <property type="entry name" value="RIBULOKINASE"/>
    <property type="match status" value="1"/>
</dbReference>
<dbReference type="Gene3D" id="3.30.420.40">
    <property type="match status" value="1"/>
</dbReference>
<feature type="non-terminal residue" evidence="4">
    <location>
        <position position="1"/>
    </location>
</feature>
<accession>A0ABW3CFL8</accession>
<evidence type="ECO:0000313" key="4">
    <source>
        <dbReference type="EMBL" id="MFD0853181.1"/>
    </source>
</evidence>
<evidence type="ECO:0000256" key="2">
    <source>
        <dbReference type="ARBA" id="ARBA00022777"/>
    </source>
</evidence>
<dbReference type="GO" id="GO:0016301">
    <property type="term" value="F:kinase activity"/>
    <property type="evidence" value="ECO:0007669"/>
    <property type="project" value="UniProtKB-KW"/>
</dbReference>
<dbReference type="PANTHER" id="PTHR43435:SF4">
    <property type="entry name" value="FGGY CARBOHYDRATE KINASE DOMAIN-CONTAINING PROTEIN"/>
    <property type="match status" value="1"/>
</dbReference>
<gene>
    <name evidence="4" type="ORF">ACFQ07_13150</name>
</gene>
<dbReference type="SUPFAM" id="SSF53067">
    <property type="entry name" value="Actin-like ATPase domain"/>
    <property type="match status" value="1"/>
</dbReference>
<dbReference type="Pfam" id="PF02782">
    <property type="entry name" value="FGGY_C"/>
    <property type="match status" value="1"/>
</dbReference>
<evidence type="ECO:0000256" key="1">
    <source>
        <dbReference type="ARBA" id="ARBA00022679"/>
    </source>
</evidence>
<keyword evidence="1" id="KW-0808">Transferase</keyword>
<sequence length="169" mass="18251">SNAVAYPLVSPGERFPFLAPEAEGFVLGTPRDEGDLHAALLQGVALIERLALDYVGQLGATVEGPVTFTGGAVRSEYWCQLRADVLGRPARIPEHADAALGMAVLAAYGTTSDRSPAEVAESMVRIRRVVEPRPGMTERFKAPYNRLVDELEQRGWLPSEVAGHARKQG</sequence>
<feature type="domain" description="Carbohydrate kinase FGGY C-terminal" evidence="3">
    <location>
        <begin position="3"/>
        <end position="109"/>
    </location>
</feature>
<keyword evidence="2 4" id="KW-0418">Kinase</keyword>
<proteinExistence type="predicted"/>
<keyword evidence="5" id="KW-1185">Reference proteome</keyword>
<protein>
    <submittedName>
        <fullName evidence="4">FGGY-family carbohydrate kinase</fullName>
    </submittedName>
</protein>
<comment type="caution">
    <text evidence="4">The sequence shown here is derived from an EMBL/GenBank/DDBJ whole genome shotgun (WGS) entry which is preliminary data.</text>
</comment>
<evidence type="ECO:0000259" key="3">
    <source>
        <dbReference type="Pfam" id="PF02782"/>
    </source>
</evidence>
<name>A0ABW3CFL8_9ACTN</name>
<dbReference type="InterPro" id="IPR043129">
    <property type="entry name" value="ATPase_NBD"/>
</dbReference>
<reference evidence="5" key="1">
    <citation type="journal article" date="2019" name="Int. J. Syst. Evol. Microbiol.">
        <title>The Global Catalogue of Microorganisms (GCM) 10K type strain sequencing project: providing services to taxonomists for standard genome sequencing and annotation.</title>
        <authorList>
            <consortium name="The Broad Institute Genomics Platform"/>
            <consortium name="The Broad Institute Genome Sequencing Center for Infectious Disease"/>
            <person name="Wu L."/>
            <person name="Ma J."/>
        </authorList>
    </citation>
    <scope>NUCLEOTIDE SEQUENCE [LARGE SCALE GENOMIC DNA]</scope>
    <source>
        <strain evidence="5">JCM 31696</strain>
    </source>
</reference>